<reference evidence="1 2" key="1">
    <citation type="submission" date="2024-09" db="EMBL/GenBank/DDBJ databases">
        <authorList>
            <person name="Sun Q."/>
            <person name="Mori K."/>
        </authorList>
    </citation>
    <scope>NUCLEOTIDE SEQUENCE [LARGE SCALE GENOMIC DNA]</scope>
    <source>
        <strain evidence="1 2">CCM 7650</strain>
    </source>
</reference>
<comment type="caution">
    <text evidence="1">The sequence shown here is derived from an EMBL/GenBank/DDBJ whole genome shotgun (WGS) entry which is preliminary data.</text>
</comment>
<dbReference type="Pfam" id="PF10851">
    <property type="entry name" value="DUF2652"/>
    <property type="match status" value="1"/>
</dbReference>
<gene>
    <name evidence="1" type="ORF">ACFFIP_16920</name>
</gene>
<evidence type="ECO:0000313" key="1">
    <source>
        <dbReference type="EMBL" id="MFC0264371.1"/>
    </source>
</evidence>
<dbReference type="RefSeq" id="WP_382388913.1">
    <property type="nucleotide sequence ID" value="NZ_JBHLWI010000050.1"/>
</dbReference>
<name>A0ABV6FWV0_9BACT</name>
<organism evidence="1 2">
    <name type="scientific">Fontibacter flavus</name>
    <dbReference type="NCBI Taxonomy" id="654838"/>
    <lineage>
        <taxon>Bacteria</taxon>
        <taxon>Pseudomonadati</taxon>
        <taxon>Bacteroidota</taxon>
        <taxon>Cytophagia</taxon>
        <taxon>Cytophagales</taxon>
        <taxon>Cyclobacteriaceae</taxon>
        <taxon>Fontibacter</taxon>
    </lineage>
</organism>
<sequence length="361" mass="41631">MNSFYEIPQIKKGILFIPDISGFTQFVTSTEVSHSQHIISELLELIISEVGNLFTVSEIEGDAVLFYRFQNDFDIEEIIKLCEKVFLSFHSYLKTYRRDLVCHCGACTMTHKLGLKFIIHIGDFGLNQVGKREKLYGKEVILAHRLMKNPLDLKEYVLVSSSYDLFDIKLLTSADLVLEEFGYVSFGYMDLTPLKDRIPEPLPIQRNFYPEVKKFVYTVIPAISFQDIVLAITEPEHRKAWMKGVSNIELKGHKINRIKSNHDCVINGNTIQVTLEDLIREENEVKILEHAYMQSMKTEIIQLFTIRKTEKDEVILGMGTVIIGSKNPFVRMFKSLIERVMAVQNSKNITSLGKYLKVLKY</sequence>
<protein>
    <submittedName>
        <fullName evidence="1">DUF2652 domain-containing protein</fullName>
    </submittedName>
</protein>
<dbReference type="EMBL" id="JBHLWI010000050">
    <property type="protein sequence ID" value="MFC0264371.1"/>
    <property type="molecule type" value="Genomic_DNA"/>
</dbReference>
<evidence type="ECO:0000313" key="2">
    <source>
        <dbReference type="Proteomes" id="UP001589797"/>
    </source>
</evidence>
<keyword evidence="2" id="KW-1185">Reference proteome</keyword>
<dbReference type="Gene3D" id="3.30.70.1230">
    <property type="entry name" value="Nucleotide cyclase"/>
    <property type="match status" value="1"/>
</dbReference>
<dbReference type="InterPro" id="IPR020503">
    <property type="entry name" value="Uncharacterised_Rv2561"/>
</dbReference>
<dbReference type="Proteomes" id="UP001589797">
    <property type="component" value="Unassembled WGS sequence"/>
</dbReference>
<accession>A0ABV6FWV0</accession>
<dbReference type="InterPro" id="IPR029787">
    <property type="entry name" value="Nucleotide_cyclase"/>
</dbReference>
<proteinExistence type="predicted"/>